<sequence>MSSGSRSPSHQYIRSYDSPCLPQSCYPTYSFSYLFYISTRLLSTLYLSHTHEDNQHKKSTHEMVYFKLDGRPVKHIDRKALYTRLEARINYLKEFLDFNSGDVEALASGARYLKTLIPAVVNLTYRKLLEFDITARAFHTRDTASDTPIEEFYNEASPQIMRRKMFLRWYLTKIIQDPTQMDFWRYLNKVGLMHTAQERLHSLNIEYIHMGACLGYMQDIFIEALMSHPTLSTSRKTALIRAISKIIWIQNDLIARWRMRDGEEYADEMSEYLVDDKEGYLGDKKILGDSSSSSSASSSDDDRASIRSGIAPSIAPSITPSVASACPFADLAKPVTKTKIWAGK</sequence>
<evidence type="ECO:0000313" key="4">
    <source>
        <dbReference type="Proteomes" id="UP001610335"/>
    </source>
</evidence>
<dbReference type="Proteomes" id="UP001610335">
    <property type="component" value="Unassembled WGS sequence"/>
</dbReference>
<keyword evidence="4" id="KW-1185">Reference proteome</keyword>
<evidence type="ECO:0000256" key="1">
    <source>
        <dbReference type="SAM" id="MobiDB-lite"/>
    </source>
</evidence>
<feature type="compositionally biased region" description="Low complexity" evidence="1">
    <location>
        <begin position="288"/>
        <end position="298"/>
    </location>
</feature>
<evidence type="ECO:0000313" key="3">
    <source>
        <dbReference type="EMBL" id="KAL2826826.1"/>
    </source>
</evidence>
<dbReference type="PANTHER" id="PTHR42071:SF1">
    <property type="entry name" value="GLOBIN-SENSOR DOMAIN-CONTAINING PROTEIN"/>
    <property type="match status" value="1"/>
</dbReference>
<gene>
    <name evidence="3" type="ORF">BDW59DRAFT_144768</name>
</gene>
<dbReference type="InterPro" id="IPR012292">
    <property type="entry name" value="Globin/Proto"/>
</dbReference>
<feature type="region of interest" description="Disordered" evidence="1">
    <location>
        <begin position="286"/>
        <end position="305"/>
    </location>
</feature>
<comment type="caution">
    <text evidence="3">The sequence shown here is derived from an EMBL/GenBank/DDBJ whole genome shotgun (WGS) entry which is preliminary data.</text>
</comment>
<dbReference type="Gene3D" id="1.10.490.10">
    <property type="entry name" value="Globins"/>
    <property type="match status" value="1"/>
</dbReference>
<organism evidence="3 4">
    <name type="scientific">Aspergillus cavernicola</name>
    <dbReference type="NCBI Taxonomy" id="176166"/>
    <lineage>
        <taxon>Eukaryota</taxon>
        <taxon>Fungi</taxon>
        <taxon>Dikarya</taxon>
        <taxon>Ascomycota</taxon>
        <taxon>Pezizomycotina</taxon>
        <taxon>Eurotiomycetes</taxon>
        <taxon>Eurotiomycetidae</taxon>
        <taxon>Eurotiales</taxon>
        <taxon>Aspergillaceae</taxon>
        <taxon>Aspergillus</taxon>
        <taxon>Aspergillus subgen. Nidulantes</taxon>
    </lineage>
</organism>
<dbReference type="EMBL" id="JBFXLS010000028">
    <property type="protein sequence ID" value="KAL2826826.1"/>
    <property type="molecule type" value="Genomic_DNA"/>
</dbReference>
<accession>A0ABR4IGG1</accession>
<evidence type="ECO:0000259" key="2">
    <source>
        <dbReference type="Pfam" id="PF11563"/>
    </source>
</evidence>
<proteinExistence type="predicted"/>
<dbReference type="InterPro" id="IPR044398">
    <property type="entry name" value="Globin-sensor_dom"/>
</dbReference>
<dbReference type="PANTHER" id="PTHR42071">
    <property type="entry name" value="PROTOGLOBIN DOMAIN-CONTAINING PROTEIN"/>
    <property type="match status" value="1"/>
</dbReference>
<dbReference type="Pfam" id="PF11563">
    <property type="entry name" value="Protoglobin"/>
    <property type="match status" value="1"/>
</dbReference>
<feature type="domain" description="Globin-sensor" evidence="2">
    <location>
        <begin position="86"/>
        <end position="264"/>
    </location>
</feature>
<reference evidence="3 4" key="1">
    <citation type="submission" date="2024-07" db="EMBL/GenBank/DDBJ databases">
        <title>Section-level genome sequencing and comparative genomics of Aspergillus sections Usti and Cavernicolus.</title>
        <authorList>
            <consortium name="Lawrence Berkeley National Laboratory"/>
            <person name="Nybo J.L."/>
            <person name="Vesth T.C."/>
            <person name="Theobald S."/>
            <person name="Frisvad J.C."/>
            <person name="Larsen T.O."/>
            <person name="Kjaerboelling I."/>
            <person name="Rothschild-Mancinelli K."/>
            <person name="Lyhne E.K."/>
            <person name="Kogle M.E."/>
            <person name="Barry K."/>
            <person name="Clum A."/>
            <person name="Na H."/>
            <person name="Ledsgaard L."/>
            <person name="Lin J."/>
            <person name="Lipzen A."/>
            <person name="Kuo A."/>
            <person name="Riley R."/>
            <person name="Mondo S."/>
            <person name="LaButti K."/>
            <person name="Haridas S."/>
            <person name="Pangalinan J."/>
            <person name="Salamov A.A."/>
            <person name="Simmons B.A."/>
            <person name="Magnuson J.K."/>
            <person name="Chen J."/>
            <person name="Drula E."/>
            <person name="Henrissat B."/>
            <person name="Wiebenga A."/>
            <person name="Lubbers R.J."/>
            <person name="Gomes A.C."/>
            <person name="Makela M.R."/>
            <person name="Stajich J."/>
            <person name="Grigoriev I.V."/>
            <person name="Mortensen U.H."/>
            <person name="De vries R.P."/>
            <person name="Baker S.E."/>
            <person name="Andersen M.R."/>
        </authorList>
    </citation>
    <scope>NUCLEOTIDE SEQUENCE [LARGE SCALE GENOMIC DNA]</scope>
    <source>
        <strain evidence="3 4">CBS 600.67</strain>
    </source>
</reference>
<name>A0ABR4IGG1_9EURO</name>
<protein>
    <submittedName>
        <fullName evidence="3">Protoglobin-domain-containing protein</fullName>
    </submittedName>
</protein>